<evidence type="ECO:0000256" key="3">
    <source>
        <dbReference type="ARBA" id="ARBA00022741"/>
    </source>
</evidence>
<dbReference type="OrthoDB" id="9804819at2"/>
<dbReference type="SUPFAM" id="SSF52540">
    <property type="entry name" value="P-loop containing nucleoside triphosphate hydrolases"/>
    <property type="match status" value="1"/>
</dbReference>
<reference evidence="7" key="1">
    <citation type="submission" date="2016-10" db="EMBL/GenBank/DDBJ databases">
        <authorList>
            <person name="Varghese N."/>
            <person name="Submissions S."/>
        </authorList>
    </citation>
    <scope>NUCLEOTIDE SEQUENCE [LARGE SCALE GENOMIC DNA]</scope>
    <source>
        <strain evidence="7">DSM 25751</strain>
    </source>
</reference>
<protein>
    <submittedName>
        <fullName evidence="6">ABC-2 type transport system ATP-binding protein</fullName>
    </submittedName>
</protein>
<dbReference type="AlphaFoldDB" id="A0A1H6U7Z1"/>
<dbReference type="Pfam" id="PF00005">
    <property type="entry name" value="ABC_tran"/>
    <property type="match status" value="1"/>
</dbReference>
<dbReference type="RefSeq" id="WP_091635198.1">
    <property type="nucleotide sequence ID" value="NZ_FNYW01000024.1"/>
</dbReference>
<dbReference type="PANTHER" id="PTHR42711:SF5">
    <property type="entry name" value="ABC TRANSPORTER ATP-BINDING PROTEIN NATA"/>
    <property type="match status" value="1"/>
</dbReference>
<dbReference type="Gene3D" id="3.40.50.300">
    <property type="entry name" value="P-loop containing nucleotide triphosphate hydrolases"/>
    <property type="match status" value="1"/>
</dbReference>
<dbReference type="InterPro" id="IPR003593">
    <property type="entry name" value="AAA+_ATPase"/>
</dbReference>
<dbReference type="Proteomes" id="UP000198564">
    <property type="component" value="Unassembled WGS sequence"/>
</dbReference>
<dbReference type="GO" id="GO:0005524">
    <property type="term" value="F:ATP binding"/>
    <property type="evidence" value="ECO:0007669"/>
    <property type="project" value="UniProtKB-KW"/>
</dbReference>
<organism evidence="6 7">
    <name type="scientific">Alkalibacterium gilvum</name>
    <dbReference type="NCBI Taxonomy" id="1130080"/>
    <lineage>
        <taxon>Bacteria</taxon>
        <taxon>Bacillati</taxon>
        <taxon>Bacillota</taxon>
        <taxon>Bacilli</taxon>
        <taxon>Lactobacillales</taxon>
        <taxon>Carnobacteriaceae</taxon>
        <taxon>Alkalibacterium</taxon>
    </lineage>
</organism>
<name>A0A1H6U7Z1_9LACT</name>
<evidence type="ECO:0000313" key="7">
    <source>
        <dbReference type="Proteomes" id="UP000198564"/>
    </source>
</evidence>
<dbReference type="SMART" id="SM00382">
    <property type="entry name" value="AAA"/>
    <property type="match status" value="1"/>
</dbReference>
<dbReference type="PANTHER" id="PTHR42711">
    <property type="entry name" value="ABC TRANSPORTER ATP-BINDING PROTEIN"/>
    <property type="match status" value="1"/>
</dbReference>
<gene>
    <name evidence="6" type="ORF">SAMN04488113_12425</name>
</gene>
<dbReference type="InterPro" id="IPR050763">
    <property type="entry name" value="ABC_transporter_ATP-binding"/>
</dbReference>
<comment type="similarity">
    <text evidence="1">Belongs to the ABC transporter superfamily.</text>
</comment>
<keyword evidence="4 6" id="KW-0067">ATP-binding</keyword>
<evidence type="ECO:0000313" key="6">
    <source>
        <dbReference type="EMBL" id="SEI83992.1"/>
    </source>
</evidence>
<evidence type="ECO:0000256" key="1">
    <source>
        <dbReference type="ARBA" id="ARBA00005417"/>
    </source>
</evidence>
<evidence type="ECO:0000256" key="4">
    <source>
        <dbReference type="ARBA" id="ARBA00022840"/>
    </source>
</evidence>
<dbReference type="PROSITE" id="PS50893">
    <property type="entry name" value="ABC_TRANSPORTER_2"/>
    <property type="match status" value="1"/>
</dbReference>
<dbReference type="EMBL" id="FNYW01000024">
    <property type="protein sequence ID" value="SEI83992.1"/>
    <property type="molecule type" value="Genomic_DNA"/>
</dbReference>
<dbReference type="CDD" id="cd03230">
    <property type="entry name" value="ABC_DR_subfamily_A"/>
    <property type="match status" value="1"/>
</dbReference>
<dbReference type="GO" id="GO:0016887">
    <property type="term" value="F:ATP hydrolysis activity"/>
    <property type="evidence" value="ECO:0007669"/>
    <property type="project" value="InterPro"/>
</dbReference>
<proteinExistence type="inferred from homology"/>
<dbReference type="InterPro" id="IPR027417">
    <property type="entry name" value="P-loop_NTPase"/>
</dbReference>
<dbReference type="STRING" id="1130080.SAMN04488113_12425"/>
<evidence type="ECO:0000256" key="2">
    <source>
        <dbReference type="ARBA" id="ARBA00022448"/>
    </source>
</evidence>
<keyword evidence="3" id="KW-0547">Nucleotide-binding</keyword>
<accession>A0A1H6U7Z1</accession>
<feature type="domain" description="ABC transporter" evidence="5">
    <location>
        <begin position="4"/>
        <end position="229"/>
    </location>
</feature>
<evidence type="ECO:0000259" key="5">
    <source>
        <dbReference type="PROSITE" id="PS50893"/>
    </source>
</evidence>
<keyword evidence="2" id="KW-0813">Transport</keyword>
<dbReference type="InterPro" id="IPR003439">
    <property type="entry name" value="ABC_transporter-like_ATP-bd"/>
</dbReference>
<keyword evidence="7" id="KW-1185">Reference proteome</keyword>
<sequence>MVCIDIKHLTKDFGKGQGVFDLSLEIEKGEIYGFVGVNGAGKTITIRHMMGFLNPDEGRVTINGLDATKSSAEIKRFVSYIPGEINFPGNTTGEEFLKEQIYLSGRGSWERAKELIKLLQLDATAKVRSMSKGMKQKTAIVSAFASDADLLIMDEPSTGLDPLMRDIFLNLLKEEKAKGKTIFMSSNIFQEVEEVADQVAVVRKGKIVDITDMRKIRYNEDKVFRMEFKSRTDFEQFLSLDYQINKVKKEDLQIFIQVNDENINQLVQDLKDFDLVYFKEIKFSFEDYITEIFKEEV</sequence>